<dbReference type="AlphaFoldDB" id="A0AAT9H698"/>
<protein>
    <submittedName>
        <fullName evidence="1">Conjugative transposon protein TraN</fullName>
    </submittedName>
</protein>
<dbReference type="NCBIfam" id="TIGR03780">
    <property type="entry name" value="Bac_Flav_CT_N"/>
    <property type="match status" value="1"/>
</dbReference>
<gene>
    <name evidence="1" type="primary">traN</name>
    <name evidence="1" type="ORF">CFS9_36890</name>
</gene>
<evidence type="ECO:0000313" key="1">
    <source>
        <dbReference type="EMBL" id="BFM45048.1"/>
    </source>
</evidence>
<dbReference type="InterPro" id="IPR022298">
    <property type="entry name" value="Conjug_transposon_TraN"/>
</dbReference>
<proteinExistence type="predicted"/>
<dbReference type="RefSeq" id="WP_369616099.1">
    <property type="nucleotide sequence ID" value="NZ_AP031573.1"/>
</dbReference>
<sequence length="286" mass="32719">MKRYYEKYWTALLAVLCVQLCFPQSSLPVMDEIKACGLGITYDKTSHLIFPSEIRYADLGSELLMAGKAEDAHNVLRVKAAVRDFEQQTNLSVMTIDGHFYSFDVHYDPNPQTLNYSIRKSGSIGSEGALFENLGQSPPLMVETLMQRIYERDKRAVRHIRTRNAGVEFRLKGIYVHEGKYYLHTELRNSNNVPYRIDFLSFKIADRKKARRTAVQQTAILPLRIYRPVDQIKAGGSEHNIYVLDLFTLADGKLLLIEIFEKNGGRQLTLKIKNSDLLKACLLNNP</sequence>
<organism evidence="1">
    <name type="scientific">Flavobacterium sp. CFS9</name>
    <dbReference type="NCBI Taxonomy" id="3143118"/>
    <lineage>
        <taxon>Bacteria</taxon>
        <taxon>Pseudomonadati</taxon>
        <taxon>Bacteroidota</taxon>
        <taxon>Flavobacteriia</taxon>
        <taxon>Flavobacteriales</taxon>
        <taxon>Flavobacteriaceae</taxon>
        <taxon>Flavobacterium</taxon>
    </lineage>
</organism>
<name>A0AAT9H698_9FLAO</name>
<reference evidence="1" key="1">
    <citation type="submission" date="2024-05" db="EMBL/GenBank/DDBJ databases">
        <title>Whole-Genome Sequence of CFS9, a Potential Fish Probiotic Isolated from the Body Surface of Silurus asotus.</title>
        <authorList>
            <person name="Kojima M."/>
            <person name="Tobioka K."/>
            <person name="Yokota K."/>
            <person name="Nakatani H."/>
            <person name="Hori K."/>
            <person name="Tamaru Y."/>
            <person name="Okazaki F."/>
        </authorList>
    </citation>
    <scope>NUCLEOTIDE SEQUENCE</scope>
    <source>
        <strain evidence="1">CFS9</strain>
    </source>
</reference>
<dbReference type="EMBL" id="AP031573">
    <property type="protein sequence ID" value="BFM45048.1"/>
    <property type="molecule type" value="Genomic_DNA"/>
</dbReference>
<accession>A0AAT9H698</accession>
<dbReference type="Pfam" id="PF13595">
    <property type="entry name" value="DUF4138"/>
    <property type="match status" value="1"/>
</dbReference>